<dbReference type="GO" id="GO:0005615">
    <property type="term" value="C:extracellular space"/>
    <property type="evidence" value="ECO:0007669"/>
    <property type="project" value="TreeGrafter"/>
</dbReference>
<dbReference type="Ensembl" id="ENSLBET00000039149.1">
    <property type="protein sequence ID" value="ENSLBEP00000037598.1"/>
    <property type="gene ID" value="ENSLBEG00000028059.1"/>
</dbReference>
<evidence type="ECO:0000256" key="3">
    <source>
        <dbReference type="ARBA" id="ARBA00008327"/>
    </source>
</evidence>
<evidence type="ECO:0000256" key="2">
    <source>
        <dbReference type="ARBA" id="ARBA00004613"/>
    </source>
</evidence>
<reference evidence="10" key="2">
    <citation type="submission" date="2025-09" db="UniProtKB">
        <authorList>
            <consortium name="Ensembl"/>
        </authorList>
    </citation>
    <scope>IDENTIFICATION</scope>
</reference>
<evidence type="ECO:0000313" key="11">
    <source>
        <dbReference type="Proteomes" id="UP000261660"/>
    </source>
</evidence>
<keyword evidence="11" id="KW-1185">Reference proteome</keyword>
<reference evidence="10" key="1">
    <citation type="submission" date="2025-08" db="UniProtKB">
        <authorList>
            <consortium name="Ensembl"/>
        </authorList>
    </citation>
    <scope>IDENTIFICATION</scope>
</reference>
<evidence type="ECO:0000256" key="6">
    <source>
        <dbReference type="ARBA" id="ARBA00022702"/>
    </source>
</evidence>
<keyword evidence="4" id="KW-0964">Secreted</keyword>
<evidence type="ECO:0000256" key="8">
    <source>
        <dbReference type="SAM" id="SignalP"/>
    </source>
</evidence>
<protein>
    <submittedName>
        <fullName evidence="10">Somatostatin-1A-like</fullName>
    </submittedName>
</protein>
<accession>A0A3Q3H236</accession>
<dbReference type="GeneTree" id="ENSGT00940000176070"/>
<dbReference type="GO" id="GO:0030334">
    <property type="term" value="P:regulation of cell migration"/>
    <property type="evidence" value="ECO:0007669"/>
    <property type="project" value="TreeGrafter"/>
</dbReference>
<dbReference type="GO" id="GO:0005179">
    <property type="term" value="F:hormone activity"/>
    <property type="evidence" value="ECO:0007669"/>
    <property type="project" value="UniProtKB-KW"/>
</dbReference>
<dbReference type="AlphaFoldDB" id="A0A3Q3H236"/>
<evidence type="ECO:0000313" key="10">
    <source>
        <dbReference type="Ensembl" id="ENSLBEP00000037598.1"/>
    </source>
</evidence>
<feature type="domain" description="Somatostatin/Cortistatin C-terminal" evidence="9">
    <location>
        <begin position="97"/>
        <end position="114"/>
    </location>
</feature>
<proteinExistence type="inferred from homology"/>
<keyword evidence="8" id="KW-0732">Signal</keyword>
<dbReference type="Pfam" id="PF03002">
    <property type="entry name" value="Somatostatin"/>
    <property type="match status" value="1"/>
</dbReference>
<comment type="subcellular location">
    <subcellularLocation>
        <location evidence="2">Secreted</location>
    </subcellularLocation>
</comment>
<evidence type="ECO:0000256" key="7">
    <source>
        <dbReference type="ARBA" id="ARBA00023157"/>
    </source>
</evidence>
<dbReference type="InterPro" id="IPR004250">
    <property type="entry name" value="Somatostatin"/>
</dbReference>
<dbReference type="InterPro" id="IPR018142">
    <property type="entry name" value="Somatostatin/Cortistatin_C"/>
</dbReference>
<keyword evidence="6" id="KW-0372">Hormone</keyword>
<evidence type="ECO:0000256" key="5">
    <source>
        <dbReference type="ARBA" id="ARBA00022685"/>
    </source>
</evidence>
<feature type="chain" id="PRO_5018758365" evidence="8">
    <location>
        <begin position="25"/>
        <end position="114"/>
    </location>
</feature>
<evidence type="ECO:0000256" key="4">
    <source>
        <dbReference type="ARBA" id="ARBA00022525"/>
    </source>
</evidence>
<organism evidence="10 11">
    <name type="scientific">Labrus bergylta</name>
    <name type="common">ballan wrasse</name>
    <dbReference type="NCBI Taxonomy" id="56723"/>
    <lineage>
        <taxon>Eukaryota</taxon>
        <taxon>Metazoa</taxon>
        <taxon>Chordata</taxon>
        <taxon>Craniata</taxon>
        <taxon>Vertebrata</taxon>
        <taxon>Euteleostomi</taxon>
        <taxon>Actinopterygii</taxon>
        <taxon>Neopterygii</taxon>
        <taxon>Teleostei</taxon>
        <taxon>Neoteleostei</taxon>
        <taxon>Acanthomorphata</taxon>
        <taxon>Eupercaria</taxon>
        <taxon>Labriformes</taxon>
        <taxon>Labridae</taxon>
        <taxon>Labrus</taxon>
    </lineage>
</organism>
<evidence type="ECO:0000259" key="9">
    <source>
        <dbReference type="Pfam" id="PF03002"/>
    </source>
</evidence>
<feature type="signal peptide" evidence="8">
    <location>
        <begin position="1"/>
        <end position="24"/>
    </location>
</feature>
<sequence>MHHFQVQVFFVVLFSSVLLLEVSAAPHSDMLTETLREDLLIKRPFLHVLLQDLAPLLLLKLMSELMAARGDEMLPESEEVLGVREEVMRRHLPLSHRERKAGCRNFFWKTFTSC</sequence>
<comment type="similarity">
    <text evidence="3">Belongs to the somatostatin family.</text>
</comment>
<dbReference type="PANTHER" id="PTHR10558:SF2">
    <property type="entry name" value="SOMATOSTATIN"/>
    <property type="match status" value="1"/>
</dbReference>
<keyword evidence="5" id="KW-0165">Cleavage on pair of basic residues</keyword>
<dbReference type="PANTHER" id="PTHR10558">
    <property type="entry name" value="SOMATOSTATIN"/>
    <property type="match status" value="1"/>
</dbReference>
<evidence type="ECO:0000256" key="1">
    <source>
        <dbReference type="ARBA" id="ARBA00003524"/>
    </source>
</evidence>
<name>A0A3Q3H236_9LABR</name>
<comment type="function">
    <text evidence="1">Somatostatin inhibits the release of somatotropin.</text>
</comment>
<keyword evidence="7" id="KW-1015">Disulfide bond</keyword>
<dbReference type="STRING" id="56723.ENSLBEP00000037598"/>
<dbReference type="InParanoid" id="A0A3Q3H236"/>
<dbReference type="Proteomes" id="UP000261660">
    <property type="component" value="Unplaced"/>
</dbReference>